<dbReference type="InterPro" id="IPR032705">
    <property type="entry name" value="ORC4_C"/>
</dbReference>
<accession>A0A8H5BFE3</accession>
<dbReference type="AlphaFoldDB" id="A0A8H5BFE3"/>
<name>A0A8H5BFE3_9AGAR</name>
<dbReference type="EMBL" id="JAACJJ010000028">
    <property type="protein sequence ID" value="KAF5321473.1"/>
    <property type="molecule type" value="Genomic_DNA"/>
</dbReference>
<organism evidence="9 10">
    <name type="scientific">Psilocybe cf. subviscida</name>
    <dbReference type="NCBI Taxonomy" id="2480587"/>
    <lineage>
        <taxon>Eukaryota</taxon>
        <taxon>Fungi</taxon>
        <taxon>Dikarya</taxon>
        <taxon>Basidiomycota</taxon>
        <taxon>Agaricomycotina</taxon>
        <taxon>Agaricomycetes</taxon>
        <taxon>Agaricomycetidae</taxon>
        <taxon>Agaricales</taxon>
        <taxon>Agaricineae</taxon>
        <taxon>Strophariaceae</taxon>
        <taxon>Psilocybe</taxon>
    </lineage>
</organism>
<dbReference type="PANTHER" id="PTHR12087">
    <property type="entry name" value="ORIGIN RECOGNITION COMPLEX SUBUNIT 4"/>
    <property type="match status" value="1"/>
</dbReference>
<dbReference type="Pfam" id="PF13191">
    <property type="entry name" value="AAA_16"/>
    <property type="match status" value="1"/>
</dbReference>
<keyword evidence="10" id="KW-1185">Reference proteome</keyword>
<dbReference type="GO" id="GO:0003688">
    <property type="term" value="F:DNA replication origin binding"/>
    <property type="evidence" value="ECO:0007669"/>
    <property type="project" value="TreeGrafter"/>
</dbReference>
<evidence type="ECO:0000313" key="10">
    <source>
        <dbReference type="Proteomes" id="UP000567179"/>
    </source>
</evidence>
<sequence length="851" mass="93320">MPPRKRPAESAPEAERPAKRQTRSSGKAAPAPSSVQSTKTRRAKPTTRKRATGKEGDEEVTPVEANEDAPPPVKPRTRTKPKARPTAESLLGNETNHVLESAVEPRTKPRRGRQPKKKDAEEPPGKLQLDEDPASSETVVSEPNDASLVEKLLKSPSRRSKNTTQALERTRSPTMEVVIPKRGRPAKMAEHPPIAVNKVDVDKPAPGNTPPTTPKKRTGRPRGKQSNQEVSDQGAAEPSKRTSARSTRARKGPEAKLAVAPTQDDHAEEVEGVQTIQRVIGGRRTRTPAKSSRKSKRDVSELEEHPGEASDAGHEELPVNPAPGHAPPRLSENDYGSLFGDEETVNRDNDADDEMPDDHAGAHALQTRDPRTTSLASLPLDLHPSFIACQKALLEKLTKNTLFVQPETSPNPVAIQELTDLIDGTVHRAEGNSCLVLGPRGSGKSTIIDSCLQQVAATNPIILRLSGWVQTTDRHALREIAYQLLQQTGSSLLPDTVIDASNDETTENPVEDAGEENPFLEHAADEPIITLPPSSHLHSLIPVLLTLNRPVVVILDAFDLFALHPRQSLLYCLLDTVQSCRASSGSHGLAVLGVTTRVDTVQLLEKRVKSRFSGRTIRTAPPTSFDECLATIRDMLLPSQFAHEESERQWNEQWQPSIEKFLADKTTVQVLRETYSITRNLKVISRILTSAVVKLTPSDPYLSHKHLVASTGSQRTRPPILHLGNLSYPWLCLLIASAHSNTSGHENFTFEMLHEAFRKQLKDSASAPVMINGANIGMMRCSRAVLMNAFEEMVAAKIFVCSVAPASTVGKEFMKHRCSILFGDIRPIVERSGLTNLKKWLNKATEMNQSS</sequence>
<dbReference type="Proteomes" id="UP000567179">
    <property type="component" value="Unassembled WGS sequence"/>
</dbReference>
<dbReference type="GO" id="GO:0005664">
    <property type="term" value="C:nuclear origin of replication recognition complex"/>
    <property type="evidence" value="ECO:0007669"/>
    <property type="project" value="TreeGrafter"/>
</dbReference>
<dbReference type="InterPro" id="IPR016527">
    <property type="entry name" value="ORC4"/>
</dbReference>
<proteinExistence type="inferred from homology"/>
<evidence type="ECO:0000256" key="4">
    <source>
        <dbReference type="ARBA" id="ARBA00023125"/>
    </source>
</evidence>
<feature type="compositionally biased region" description="Basic and acidic residues" evidence="6">
    <location>
        <begin position="357"/>
        <end position="370"/>
    </location>
</feature>
<feature type="region of interest" description="Disordered" evidence="6">
    <location>
        <begin position="1"/>
        <end position="370"/>
    </location>
</feature>
<dbReference type="InterPro" id="IPR027417">
    <property type="entry name" value="P-loop_NTPase"/>
</dbReference>
<feature type="compositionally biased region" description="Basic residues" evidence="6">
    <location>
        <begin position="39"/>
        <end position="51"/>
    </location>
</feature>
<evidence type="ECO:0000256" key="6">
    <source>
        <dbReference type="SAM" id="MobiDB-lite"/>
    </source>
</evidence>
<evidence type="ECO:0000259" key="7">
    <source>
        <dbReference type="Pfam" id="PF13191"/>
    </source>
</evidence>
<evidence type="ECO:0000313" key="9">
    <source>
        <dbReference type="EMBL" id="KAF5321473.1"/>
    </source>
</evidence>
<protein>
    <recommendedName>
        <fullName evidence="11">Origin recognition complex subunit 4</fullName>
    </recommendedName>
</protein>
<comment type="similarity">
    <text evidence="2">Belongs to the ORC4 family.</text>
</comment>
<comment type="caution">
    <text evidence="9">The sequence shown here is derived from an EMBL/GenBank/DDBJ whole genome shotgun (WGS) entry which is preliminary data.</text>
</comment>
<evidence type="ECO:0000259" key="8">
    <source>
        <dbReference type="Pfam" id="PF14629"/>
    </source>
</evidence>
<feature type="compositionally biased region" description="Basic residues" evidence="6">
    <location>
        <begin position="214"/>
        <end position="223"/>
    </location>
</feature>
<keyword evidence="4" id="KW-0238">DNA-binding</keyword>
<dbReference type="InterPro" id="IPR041664">
    <property type="entry name" value="AAA_16"/>
</dbReference>
<evidence type="ECO:0000256" key="1">
    <source>
        <dbReference type="ARBA" id="ARBA00004123"/>
    </source>
</evidence>
<dbReference type="PANTHER" id="PTHR12087:SF0">
    <property type="entry name" value="ORIGIN RECOGNITION COMPLEX SUBUNIT 4"/>
    <property type="match status" value="1"/>
</dbReference>
<evidence type="ECO:0000256" key="2">
    <source>
        <dbReference type="ARBA" id="ARBA00005334"/>
    </source>
</evidence>
<comment type="subcellular location">
    <subcellularLocation>
        <location evidence="1">Nucleus</location>
    </subcellularLocation>
</comment>
<dbReference type="GO" id="GO:0006270">
    <property type="term" value="P:DNA replication initiation"/>
    <property type="evidence" value="ECO:0007669"/>
    <property type="project" value="TreeGrafter"/>
</dbReference>
<gene>
    <name evidence="9" type="ORF">D9619_000655</name>
</gene>
<keyword evidence="3" id="KW-0235">DNA replication</keyword>
<evidence type="ECO:0000256" key="3">
    <source>
        <dbReference type="ARBA" id="ARBA00022705"/>
    </source>
</evidence>
<evidence type="ECO:0008006" key="11">
    <source>
        <dbReference type="Google" id="ProtNLM"/>
    </source>
</evidence>
<dbReference type="Pfam" id="PF14629">
    <property type="entry name" value="ORC4_C"/>
    <property type="match status" value="1"/>
</dbReference>
<dbReference type="OrthoDB" id="343623at2759"/>
<reference evidence="9 10" key="1">
    <citation type="journal article" date="2020" name="ISME J.">
        <title>Uncovering the hidden diversity of litter-decomposition mechanisms in mushroom-forming fungi.</title>
        <authorList>
            <person name="Floudas D."/>
            <person name="Bentzer J."/>
            <person name="Ahren D."/>
            <person name="Johansson T."/>
            <person name="Persson P."/>
            <person name="Tunlid A."/>
        </authorList>
    </citation>
    <scope>NUCLEOTIDE SEQUENCE [LARGE SCALE GENOMIC DNA]</scope>
    <source>
        <strain evidence="9 10">CBS 101986</strain>
    </source>
</reference>
<feature type="compositionally biased region" description="Basic residues" evidence="6">
    <location>
        <begin position="281"/>
        <end position="296"/>
    </location>
</feature>
<feature type="domain" description="Orc1-like AAA ATPase" evidence="7">
    <location>
        <begin position="415"/>
        <end position="579"/>
    </location>
</feature>
<feature type="compositionally biased region" description="Basic and acidic residues" evidence="6">
    <location>
        <begin position="297"/>
        <end position="317"/>
    </location>
</feature>
<keyword evidence="5" id="KW-0539">Nucleus</keyword>
<feature type="domain" description="Origin recognition complex subunit 4 C-terminal" evidence="8">
    <location>
        <begin position="636"/>
        <end position="829"/>
    </location>
</feature>
<dbReference type="Gene3D" id="3.40.50.300">
    <property type="entry name" value="P-loop containing nucleotide triphosphate hydrolases"/>
    <property type="match status" value="1"/>
</dbReference>
<evidence type="ECO:0000256" key="5">
    <source>
        <dbReference type="ARBA" id="ARBA00023242"/>
    </source>
</evidence>
<feature type="compositionally biased region" description="Acidic residues" evidence="6">
    <location>
        <begin position="56"/>
        <end position="67"/>
    </location>
</feature>
<dbReference type="SUPFAM" id="SSF52540">
    <property type="entry name" value="P-loop containing nucleoside triphosphate hydrolases"/>
    <property type="match status" value="1"/>
</dbReference>